<feature type="transmembrane region" description="Helical" evidence="5">
    <location>
        <begin position="20"/>
        <end position="40"/>
    </location>
</feature>
<dbReference type="InterPro" id="IPR035906">
    <property type="entry name" value="MetI-like_sf"/>
</dbReference>
<keyword evidence="4 5" id="KW-0472">Membrane</keyword>
<dbReference type="GO" id="GO:0016020">
    <property type="term" value="C:membrane"/>
    <property type="evidence" value="ECO:0007669"/>
    <property type="project" value="UniProtKB-SubCell"/>
</dbReference>
<dbReference type="EMBL" id="FN430675">
    <property type="protein sequence ID" value="CAZ90577.1"/>
    <property type="molecule type" value="Genomic_DNA"/>
</dbReference>
<accession>C7C5A9</accession>
<evidence type="ECO:0000256" key="1">
    <source>
        <dbReference type="ARBA" id="ARBA00004141"/>
    </source>
</evidence>
<comment type="subcellular location">
    <subcellularLocation>
        <location evidence="1">Membrane</location>
        <topology evidence="1">Multi-pass membrane protein</topology>
    </subcellularLocation>
</comment>
<proteinExistence type="predicted"/>
<reference evidence="6" key="1">
    <citation type="submission" date="2009-07" db="EMBL/GenBank/DDBJ databases">
        <title>Pigment operon comparison of three Enterobacter species.</title>
        <authorList>
            <person name="Lehner A."/>
            <person name="Tischler P."/>
            <person name="Rattei T."/>
            <person name="Stephan R."/>
        </authorList>
    </citation>
    <scope>NUCLEOTIDE SEQUENCE</scope>
    <source>
        <strain evidence="6">LMG 23732T</strain>
    </source>
</reference>
<evidence type="ECO:0000256" key="2">
    <source>
        <dbReference type="ARBA" id="ARBA00022692"/>
    </source>
</evidence>
<evidence type="ECO:0000256" key="4">
    <source>
        <dbReference type="ARBA" id="ARBA00023136"/>
    </source>
</evidence>
<evidence type="ECO:0000256" key="3">
    <source>
        <dbReference type="ARBA" id="ARBA00022989"/>
    </source>
</evidence>
<keyword evidence="3 5" id="KW-1133">Transmembrane helix</keyword>
<sequence length="55" mass="5899">MTPSYLGETIEYSSFELPWGSIMAASVVVTLPIIILVLIFQKRIVSGLTSGAIKG</sequence>
<protein>
    <submittedName>
        <fullName evidence="6">Uncharacterized protein</fullName>
    </submittedName>
</protein>
<keyword evidence="2 5" id="KW-0812">Transmembrane</keyword>
<dbReference type="SUPFAM" id="SSF161098">
    <property type="entry name" value="MetI-like"/>
    <property type="match status" value="1"/>
</dbReference>
<evidence type="ECO:0000256" key="5">
    <source>
        <dbReference type="SAM" id="Phobius"/>
    </source>
</evidence>
<name>C7C5A9_9ENTR</name>
<organism evidence="6">
    <name type="scientific">Franconibacter helveticus</name>
    <dbReference type="NCBI Taxonomy" id="357240"/>
    <lineage>
        <taxon>Bacteria</taxon>
        <taxon>Pseudomonadati</taxon>
        <taxon>Pseudomonadota</taxon>
        <taxon>Gammaproteobacteria</taxon>
        <taxon>Enterobacterales</taxon>
        <taxon>Enterobacteriaceae</taxon>
        <taxon>Franconibacter</taxon>
    </lineage>
</organism>
<evidence type="ECO:0000313" key="6">
    <source>
        <dbReference type="EMBL" id="CAZ90577.1"/>
    </source>
</evidence>
<dbReference type="AlphaFoldDB" id="C7C5A9"/>